<protein>
    <submittedName>
        <fullName evidence="1">3623_t:CDS:1</fullName>
    </submittedName>
</protein>
<dbReference type="EMBL" id="CAJVPM010011359">
    <property type="protein sequence ID" value="CAG8580506.1"/>
    <property type="molecule type" value="Genomic_DNA"/>
</dbReference>
<sequence>MSIRYEQEINGSAPYNTRSIKTNASGRVIKNKQVKHVKSEADPYPNPSASKSTSTRACPKCKESSNCINMLNKEFRKIEDLADSLEKTYKGIEARNKWFKTVENYSVMSLEDIQRQVEIR</sequence>
<evidence type="ECO:0000313" key="1">
    <source>
        <dbReference type="EMBL" id="CAG8580506.1"/>
    </source>
</evidence>
<feature type="non-terminal residue" evidence="1">
    <location>
        <position position="120"/>
    </location>
</feature>
<organism evidence="1 2">
    <name type="scientific">Scutellospora calospora</name>
    <dbReference type="NCBI Taxonomy" id="85575"/>
    <lineage>
        <taxon>Eukaryota</taxon>
        <taxon>Fungi</taxon>
        <taxon>Fungi incertae sedis</taxon>
        <taxon>Mucoromycota</taxon>
        <taxon>Glomeromycotina</taxon>
        <taxon>Glomeromycetes</taxon>
        <taxon>Diversisporales</taxon>
        <taxon>Gigasporaceae</taxon>
        <taxon>Scutellospora</taxon>
    </lineage>
</organism>
<name>A0ACA9MFU6_9GLOM</name>
<accession>A0ACA9MFU6</accession>
<evidence type="ECO:0000313" key="2">
    <source>
        <dbReference type="Proteomes" id="UP000789860"/>
    </source>
</evidence>
<gene>
    <name evidence="1" type="ORF">SCALOS_LOCUS6186</name>
</gene>
<proteinExistence type="predicted"/>
<keyword evidence="2" id="KW-1185">Reference proteome</keyword>
<dbReference type="Proteomes" id="UP000789860">
    <property type="component" value="Unassembled WGS sequence"/>
</dbReference>
<comment type="caution">
    <text evidence="1">The sequence shown here is derived from an EMBL/GenBank/DDBJ whole genome shotgun (WGS) entry which is preliminary data.</text>
</comment>
<reference evidence="1" key="1">
    <citation type="submission" date="2021-06" db="EMBL/GenBank/DDBJ databases">
        <authorList>
            <person name="Kallberg Y."/>
            <person name="Tangrot J."/>
            <person name="Rosling A."/>
        </authorList>
    </citation>
    <scope>NUCLEOTIDE SEQUENCE</scope>
    <source>
        <strain evidence="1">AU212A</strain>
    </source>
</reference>